<reference evidence="5" key="2">
    <citation type="journal article" date="2015" name="Gigascience">
        <title>Reconstructing a comprehensive transcriptome assembly of a white-pupal translocated strain of the pest fruit fly Bactrocera cucurbitae.</title>
        <authorList>
            <person name="Sim S.B."/>
            <person name="Calla B."/>
            <person name="Hall B."/>
            <person name="DeRego T."/>
            <person name="Geib S.M."/>
        </authorList>
    </citation>
    <scope>NUCLEOTIDE SEQUENCE</scope>
</reference>
<accession>A0A0A1WKU0</accession>
<protein>
    <recommendedName>
        <fullName evidence="3">Mini-chromosome maintenance complex-binding protein</fullName>
    </recommendedName>
</protein>
<sequence>MPFLSLNILPEHLKSEDGNAFIASLQDPKRWTGIPLLNYTPLHELKDMSIVRFRGMIQDMQDPEMYLERYEILKEDDNTCRLQEGKFRDCLMLMEGERVNHDAKENVHGERRTFFVISIPGLNDWCQEYESQCSLNNFPKAMDTENAGGKKRSAPIEEENMNVDIDSTIGLSEKYDGNKRQRIEEKLSDTFDSTEVGHSSNAVIGMEYHLNSPIPSRPSKACMIKIYSDFEKYKLNTIIDVVGFLSVNPALDATTMDVDAFDNLNEVQAQNPPPSLIPRLHAIAIHCLPHPNPLLDERLLSNSENCSASLGDFSMLSVGKEFRIFLKLCLFNDNLAAEYLLSHLISTVYCRAESRCLGRFLLNIFNIPQNRLPKYSKQVYDLLDLIIPASHYISMTAETLNESTFGPKKDYETNKLVSGMLQLAPQTHLVIDETFTKSESLNSNGILSMQILGHVMKYQQLKCNFQYYEIDYEVDIPILSLSEKKSILPYDAFLPIEYDDQSVEVIEESLKAARHYLNPTRLNQFRRFLTMAKLTEFNVNPAESEMIQNDFVEMRKNKSIRDAEELHHLLVLTRFFAVARGKNVLDKDTWELAKQMESIRQKRFTNWQESH</sequence>
<keyword evidence="4" id="KW-0539">Nucleus</keyword>
<organism evidence="5">
    <name type="scientific">Zeugodacus cucurbitae</name>
    <name type="common">Melon fruit fly</name>
    <name type="synonym">Bactrocera cucurbitae</name>
    <dbReference type="NCBI Taxonomy" id="28588"/>
    <lineage>
        <taxon>Eukaryota</taxon>
        <taxon>Metazoa</taxon>
        <taxon>Ecdysozoa</taxon>
        <taxon>Arthropoda</taxon>
        <taxon>Hexapoda</taxon>
        <taxon>Insecta</taxon>
        <taxon>Pterygota</taxon>
        <taxon>Neoptera</taxon>
        <taxon>Endopterygota</taxon>
        <taxon>Diptera</taxon>
        <taxon>Brachycera</taxon>
        <taxon>Muscomorpha</taxon>
        <taxon>Tephritoidea</taxon>
        <taxon>Tephritidae</taxon>
        <taxon>Zeugodacus</taxon>
        <taxon>Zeugodacus</taxon>
    </lineage>
</organism>
<evidence type="ECO:0000256" key="3">
    <source>
        <dbReference type="ARBA" id="ARBA00015405"/>
    </source>
</evidence>
<dbReference type="GO" id="GO:0005634">
    <property type="term" value="C:nucleus"/>
    <property type="evidence" value="ECO:0007669"/>
    <property type="project" value="UniProtKB-SubCell"/>
</dbReference>
<dbReference type="GeneID" id="105212959"/>
<dbReference type="AlphaFoldDB" id="A0A0A1WKU0"/>
<evidence type="ECO:0000256" key="4">
    <source>
        <dbReference type="ARBA" id="ARBA00023242"/>
    </source>
</evidence>
<dbReference type="GO" id="GO:0006261">
    <property type="term" value="P:DNA-templated DNA replication"/>
    <property type="evidence" value="ECO:0007669"/>
    <property type="project" value="TreeGrafter"/>
</dbReference>
<dbReference type="OrthoDB" id="329666at2759"/>
<dbReference type="GO" id="GO:0003682">
    <property type="term" value="F:chromatin binding"/>
    <property type="evidence" value="ECO:0007669"/>
    <property type="project" value="TreeGrafter"/>
</dbReference>
<dbReference type="PANTHER" id="PTHR13489:SF0">
    <property type="entry name" value="MINI-CHROMOSOME MAINTENANCE COMPLEX-BINDING PROTEIN"/>
    <property type="match status" value="1"/>
</dbReference>
<evidence type="ECO:0000313" key="5">
    <source>
        <dbReference type="EMBL" id="JAC99653.1"/>
    </source>
</evidence>
<dbReference type="EMBL" id="GBXI01014638">
    <property type="protein sequence ID" value="JAC99653.1"/>
    <property type="molecule type" value="Transcribed_RNA"/>
</dbReference>
<gene>
    <name evidence="5" type="primary">CG3430</name>
    <name evidence="5" type="ORF">g.15343</name>
</gene>
<dbReference type="PANTHER" id="PTHR13489">
    <property type="entry name" value="MINI-CHROMOSOME MAINTENANCE COMPLEX-BINDING PROTEIN"/>
    <property type="match status" value="1"/>
</dbReference>
<name>A0A0A1WKU0_ZEUCU</name>
<comment type="similarity">
    <text evidence="2">Belongs to the MCMBP family.</text>
</comment>
<reference evidence="5" key="1">
    <citation type="submission" date="2014-11" db="EMBL/GenBank/DDBJ databases">
        <authorList>
            <person name="Geib S."/>
        </authorList>
    </citation>
    <scope>NUCLEOTIDE SEQUENCE</scope>
</reference>
<evidence type="ECO:0000256" key="1">
    <source>
        <dbReference type="ARBA" id="ARBA00004123"/>
    </source>
</evidence>
<dbReference type="Pfam" id="PF09739">
    <property type="entry name" value="MCM_bind"/>
    <property type="match status" value="1"/>
</dbReference>
<evidence type="ECO:0000256" key="2">
    <source>
        <dbReference type="ARBA" id="ARBA00007925"/>
    </source>
</evidence>
<dbReference type="InterPro" id="IPR019140">
    <property type="entry name" value="MCM_complex-bd"/>
</dbReference>
<comment type="subcellular location">
    <subcellularLocation>
        <location evidence="1">Nucleus</location>
    </subcellularLocation>
</comment>
<proteinExistence type="inferred from homology"/>